<evidence type="ECO:0000313" key="4">
    <source>
        <dbReference type="EMBL" id="OHV29404.1"/>
    </source>
</evidence>
<dbReference type="Gene3D" id="3.30.450.380">
    <property type="match status" value="1"/>
</dbReference>
<dbReference type="GO" id="GO:0016887">
    <property type="term" value="F:ATP hydrolysis activity"/>
    <property type="evidence" value="ECO:0007669"/>
    <property type="project" value="InterPro"/>
</dbReference>
<dbReference type="Pfam" id="PF00437">
    <property type="entry name" value="T2SSE"/>
    <property type="match status" value="1"/>
</dbReference>
<dbReference type="Proteomes" id="UP000179627">
    <property type="component" value="Unassembled WGS sequence"/>
</dbReference>
<dbReference type="InterPro" id="IPR001482">
    <property type="entry name" value="T2SS/T4SS_dom"/>
</dbReference>
<comment type="similarity">
    <text evidence="1">Belongs to the GSP E family.</text>
</comment>
<organism evidence="4 5">
    <name type="scientific">Parafrankia colletiae</name>
    <dbReference type="NCBI Taxonomy" id="573497"/>
    <lineage>
        <taxon>Bacteria</taxon>
        <taxon>Bacillati</taxon>
        <taxon>Actinomycetota</taxon>
        <taxon>Actinomycetes</taxon>
        <taxon>Frankiales</taxon>
        <taxon>Frankiaceae</taxon>
        <taxon>Parafrankia</taxon>
    </lineage>
</organism>
<dbReference type="InterPro" id="IPR022399">
    <property type="entry name" value="TadA-like_ATPase"/>
</dbReference>
<dbReference type="AlphaFoldDB" id="A0A1S1QAZ7"/>
<dbReference type="SUPFAM" id="SSF52540">
    <property type="entry name" value="P-loop containing nucleoside triphosphate hydrolases"/>
    <property type="match status" value="1"/>
</dbReference>
<evidence type="ECO:0000313" key="5">
    <source>
        <dbReference type="Proteomes" id="UP000179627"/>
    </source>
</evidence>
<dbReference type="EMBL" id="MBLM01000163">
    <property type="protein sequence ID" value="OHV29404.1"/>
    <property type="molecule type" value="Genomic_DNA"/>
</dbReference>
<gene>
    <name evidence="4" type="ORF">CC117_07555</name>
</gene>
<dbReference type="InterPro" id="IPR027417">
    <property type="entry name" value="P-loop_NTPase"/>
</dbReference>
<protein>
    <submittedName>
        <fullName evidence="4">Pilus assembly protein CpaF</fullName>
    </submittedName>
</protein>
<dbReference type="PANTHER" id="PTHR30486">
    <property type="entry name" value="TWITCHING MOTILITY PROTEIN PILT"/>
    <property type="match status" value="1"/>
</dbReference>
<name>A0A1S1QAZ7_9ACTN</name>
<evidence type="ECO:0000256" key="2">
    <source>
        <dbReference type="SAM" id="MobiDB-lite"/>
    </source>
</evidence>
<proteinExistence type="inferred from homology"/>
<feature type="region of interest" description="Disordered" evidence="2">
    <location>
        <begin position="323"/>
        <end position="346"/>
    </location>
</feature>
<reference evidence="5" key="1">
    <citation type="submission" date="2016-07" db="EMBL/GenBank/DDBJ databases">
        <title>Sequence Frankia sp. strain CcI1.17.</title>
        <authorList>
            <person name="Ghodhbane-Gtari F."/>
            <person name="Swanson E."/>
            <person name="Gueddou A."/>
            <person name="Morris K."/>
            <person name="Hezbri K."/>
            <person name="Ktari A."/>
            <person name="Nouioui I."/>
            <person name="Abebe-Akele F."/>
            <person name="Simpson S."/>
            <person name="Thomas K."/>
            <person name="Gtari M."/>
            <person name="Tisa L.S."/>
            <person name="Hurst S."/>
        </authorList>
    </citation>
    <scope>NUCLEOTIDE SEQUENCE [LARGE SCALE GENOMIC DNA]</scope>
    <source>
        <strain evidence="5">Cc1.17</strain>
    </source>
</reference>
<comment type="caution">
    <text evidence="4">The sequence shown here is derived from an EMBL/GenBank/DDBJ whole genome shotgun (WGS) entry which is preliminary data.</text>
</comment>
<dbReference type="RefSeq" id="WP_071091161.1">
    <property type="nucleotide sequence ID" value="NZ_MBLM01000163.1"/>
</dbReference>
<evidence type="ECO:0000259" key="3">
    <source>
        <dbReference type="Pfam" id="PF00437"/>
    </source>
</evidence>
<dbReference type="InterPro" id="IPR050921">
    <property type="entry name" value="T4SS_GSP_E_ATPase"/>
</dbReference>
<dbReference type="Gene3D" id="3.40.50.300">
    <property type="entry name" value="P-loop containing nucleotide triphosphate hydrolases"/>
    <property type="match status" value="1"/>
</dbReference>
<accession>A0A1S1QAZ7</accession>
<dbReference type="CDD" id="cd01130">
    <property type="entry name" value="VirB11-like_ATPase"/>
    <property type="match status" value="1"/>
</dbReference>
<dbReference type="NCBIfam" id="TIGR03819">
    <property type="entry name" value="heli_sec_ATPase"/>
    <property type="match status" value="1"/>
</dbReference>
<feature type="domain" description="Bacterial type II secretion system protein E" evidence="3">
    <location>
        <begin position="15"/>
        <end position="285"/>
    </location>
</feature>
<dbReference type="PANTHER" id="PTHR30486:SF6">
    <property type="entry name" value="TYPE IV PILUS RETRACTATION ATPASE PILT"/>
    <property type="match status" value="1"/>
</dbReference>
<sequence>MPLAAGSVLSAHLDRLGPLATLLRDPEVTDVLVNSPDKVWIERAGRLRLTGVRFPDDGAVRALAVRLAAGGGRRLDTAMPFADVRLPGGIRLHAMLSPPALGGTCLSLRRPRPQPFTLADLAAAGTVGPDAAAMLRAVLDARLTALISGGTGTGKSTLLAALLDAVPAAERIVLVEDTAELVLSRVNVVRMEARPANVEGAGEITQRDLVRQSLRMRPDRLVVGEVRGPEVLDLLMAMNTGHEGGLGTVHANAVETLPARLEALGTLAGLQRAALHSHLAAAVQVAIHLGRDGAGARRVVSIGVLRRGADGLVQVVPALVAGSGHTASHSRRRDEHSPGRPTAAEGLPVLLRLLEDRGVRLAPARSTAPAAPGLRGAR</sequence>
<evidence type="ECO:0000256" key="1">
    <source>
        <dbReference type="ARBA" id="ARBA00006611"/>
    </source>
</evidence>
<keyword evidence="5" id="KW-1185">Reference proteome</keyword>